<sequence>MSELKRYRPKRARSLGESPISMVLAPARSCMIRPEVTMCEIPSSIRISLMEKMSEFKRYRPKRARSLGESPISMVLAPARSCMIRPEVKMCEIPSSIRISLMEKMSEFKRYRPKRARSLGESPISMVLAPARSCMIRPEVKMCEIPSSIRISLME</sequence>
<evidence type="ECO:0000313" key="1">
    <source>
        <dbReference type="EnsemblMetazoa" id="PPA43366.1"/>
    </source>
</evidence>
<evidence type="ECO:0000313" key="2">
    <source>
        <dbReference type="Proteomes" id="UP000005239"/>
    </source>
</evidence>
<protein>
    <submittedName>
        <fullName evidence="1">Uncharacterized protein</fullName>
    </submittedName>
</protein>
<accession>A0A2A6BU88</accession>
<organism evidence="1 2">
    <name type="scientific">Pristionchus pacificus</name>
    <name type="common">Parasitic nematode worm</name>
    <dbReference type="NCBI Taxonomy" id="54126"/>
    <lineage>
        <taxon>Eukaryota</taxon>
        <taxon>Metazoa</taxon>
        <taxon>Ecdysozoa</taxon>
        <taxon>Nematoda</taxon>
        <taxon>Chromadorea</taxon>
        <taxon>Rhabditida</taxon>
        <taxon>Rhabditina</taxon>
        <taxon>Diplogasteromorpha</taxon>
        <taxon>Diplogasteroidea</taxon>
        <taxon>Neodiplogasteridae</taxon>
        <taxon>Pristionchus</taxon>
    </lineage>
</organism>
<keyword evidence="2" id="KW-1185">Reference proteome</keyword>
<accession>A0A8R1V3N0</accession>
<reference evidence="1" key="2">
    <citation type="submission" date="2022-06" db="UniProtKB">
        <authorList>
            <consortium name="EnsemblMetazoa"/>
        </authorList>
    </citation>
    <scope>IDENTIFICATION</scope>
    <source>
        <strain evidence="1">PS312</strain>
    </source>
</reference>
<proteinExistence type="predicted"/>
<dbReference type="AlphaFoldDB" id="A0A2A6BU88"/>
<reference evidence="2" key="1">
    <citation type="journal article" date="2008" name="Nat. Genet.">
        <title>The Pristionchus pacificus genome provides a unique perspective on nematode lifestyle and parasitism.</title>
        <authorList>
            <person name="Dieterich C."/>
            <person name="Clifton S.W."/>
            <person name="Schuster L.N."/>
            <person name="Chinwalla A."/>
            <person name="Delehaunty K."/>
            <person name="Dinkelacker I."/>
            <person name="Fulton L."/>
            <person name="Fulton R."/>
            <person name="Godfrey J."/>
            <person name="Minx P."/>
            <person name="Mitreva M."/>
            <person name="Roeseler W."/>
            <person name="Tian H."/>
            <person name="Witte H."/>
            <person name="Yang S.P."/>
            <person name="Wilson R.K."/>
            <person name="Sommer R.J."/>
        </authorList>
    </citation>
    <scope>NUCLEOTIDE SEQUENCE [LARGE SCALE GENOMIC DNA]</scope>
    <source>
        <strain evidence="2">PS312</strain>
    </source>
</reference>
<gene>
    <name evidence="1" type="primary">WBGene00281735</name>
</gene>
<dbReference type="EnsemblMetazoa" id="PPA43366.1">
    <property type="protein sequence ID" value="PPA43366.1"/>
    <property type="gene ID" value="WBGene00281735"/>
</dbReference>
<dbReference type="OrthoDB" id="10597582at2759"/>
<name>A0A2A6BU88_PRIPA</name>
<dbReference type="Proteomes" id="UP000005239">
    <property type="component" value="Unassembled WGS sequence"/>
</dbReference>